<keyword evidence="4" id="KW-1003">Cell membrane</keyword>
<evidence type="ECO:0000313" key="13">
    <source>
        <dbReference type="Proteomes" id="UP001500390"/>
    </source>
</evidence>
<name>A0ABP8JYU3_9MICO</name>
<keyword evidence="10" id="KW-1133">Transmembrane helix</keyword>
<keyword evidence="7" id="KW-0418">Kinase</keyword>
<feature type="transmembrane region" description="Helical" evidence="10">
    <location>
        <begin position="56"/>
        <end position="78"/>
    </location>
</feature>
<dbReference type="InterPro" id="IPR004358">
    <property type="entry name" value="Sig_transdc_His_kin-like_C"/>
</dbReference>
<keyword evidence="9" id="KW-0843">Virulence</keyword>
<proteinExistence type="predicted"/>
<dbReference type="Pfam" id="PF02518">
    <property type="entry name" value="HATPase_c"/>
    <property type="match status" value="1"/>
</dbReference>
<comment type="caution">
    <text evidence="12">The sequence shown here is derived from an EMBL/GenBank/DDBJ whole genome shotgun (WGS) entry which is preliminary data.</text>
</comment>
<accession>A0ABP8JYU3</accession>
<keyword evidence="13" id="KW-1185">Reference proteome</keyword>
<comment type="subcellular location">
    <subcellularLocation>
        <location evidence="2">Cell membrane</location>
        <topology evidence="2">Multi-pass membrane protein</topology>
    </subcellularLocation>
</comment>
<dbReference type="Pfam" id="PF00512">
    <property type="entry name" value="HisKA"/>
    <property type="match status" value="1"/>
</dbReference>
<dbReference type="InterPro" id="IPR003661">
    <property type="entry name" value="HisK_dim/P_dom"/>
</dbReference>
<evidence type="ECO:0000259" key="11">
    <source>
        <dbReference type="PROSITE" id="PS50109"/>
    </source>
</evidence>
<keyword evidence="8" id="KW-0902">Two-component regulatory system</keyword>
<dbReference type="PROSITE" id="PS50109">
    <property type="entry name" value="HIS_KIN"/>
    <property type="match status" value="1"/>
</dbReference>
<evidence type="ECO:0000256" key="10">
    <source>
        <dbReference type="SAM" id="Phobius"/>
    </source>
</evidence>
<dbReference type="Gene3D" id="1.10.287.130">
    <property type="match status" value="1"/>
</dbReference>
<dbReference type="PANTHER" id="PTHR44936">
    <property type="entry name" value="SENSOR PROTEIN CREC"/>
    <property type="match status" value="1"/>
</dbReference>
<evidence type="ECO:0000256" key="6">
    <source>
        <dbReference type="ARBA" id="ARBA00022679"/>
    </source>
</evidence>
<dbReference type="SUPFAM" id="SSF55874">
    <property type="entry name" value="ATPase domain of HSP90 chaperone/DNA topoisomerase II/histidine kinase"/>
    <property type="match status" value="1"/>
</dbReference>
<reference evidence="13" key="1">
    <citation type="journal article" date="2019" name="Int. J. Syst. Evol. Microbiol.">
        <title>The Global Catalogue of Microorganisms (GCM) 10K type strain sequencing project: providing services to taxonomists for standard genome sequencing and annotation.</title>
        <authorList>
            <consortium name="The Broad Institute Genomics Platform"/>
            <consortium name="The Broad Institute Genome Sequencing Center for Infectious Disease"/>
            <person name="Wu L."/>
            <person name="Ma J."/>
        </authorList>
    </citation>
    <scope>NUCLEOTIDE SEQUENCE [LARGE SCALE GENOMIC DNA]</scope>
    <source>
        <strain evidence="13">JCM 17738</strain>
    </source>
</reference>
<dbReference type="SMART" id="SM00388">
    <property type="entry name" value="HisKA"/>
    <property type="match status" value="1"/>
</dbReference>
<dbReference type="EC" id="2.7.13.3" evidence="3"/>
<gene>
    <name evidence="12" type="ORF">GCM10023153_22570</name>
</gene>
<dbReference type="InterPro" id="IPR036097">
    <property type="entry name" value="HisK_dim/P_sf"/>
</dbReference>
<evidence type="ECO:0000256" key="2">
    <source>
        <dbReference type="ARBA" id="ARBA00004651"/>
    </source>
</evidence>
<feature type="domain" description="Histidine kinase" evidence="11">
    <location>
        <begin position="143"/>
        <end position="342"/>
    </location>
</feature>
<protein>
    <recommendedName>
        <fullName evidence="3">histidine kinase</fullName>
        <ecNumber evidence="3">2.7.13.3</ecNumber>
    </recommendedName>
</protein>
<dbReference type="SUPFAM" id="SSF47384">
    <property type="entry name" value="Homodimeric domain of signal transducing histidine kinase"/>
    <property type="match status" value="1"/>
</dbReference>
<dbReference type="CDD" id="cd00082">
    <property type="entry name" value="HisKA"/>
    <property type="match status" value="1"/>
</dbReference>
<keyword evidence="10" id="KW-0472">Membrane</keyword>
<keyword evidence="10" id="KW-0812">Transmembrane</keyword>
<dbReference type="Gene3D" id="3.30.565.10">
    <property type="entry name" value="Histidine kinase-like ATPase, C-terminal domain"/>
    <property type="match status" value="1"/>
</dbReference>
<keyword evidence="5" id="KW-0597">Phosphoprotein</keyword>
<sequence>MRRLLVGTAVQAVAISAVIITVGFSIFILWRNDPSESIISGGQPQAGETSTPLLSLGAHVLALLVGAALALAVAAWVADRRALRVTHFLQTLGERAERLAPGDPRPVPLNSGIEEVDRLDAALARGAQQGAKRLASERDFAADASHQLRTPLTALLMRLEEIASTDDITVVGEEATIAIGQVERLSRVVDDLMSRTRSGVETNPAVSLDSVLASLQREWQPAFAGARRSIHVSGERGLRVRATPVALAQILTTLLENSLAHGAGTVEVAARRSGPSVVIEVSDTGAGVPPTLAPHIFERAVSSSGSGLGLSLARDLAEAAGGRLELARAVPPLFALFLSVSED</sequence>
<dbReference type="InterPro" id="IPR003594">
    <property type="entry name" value="HATPase_dom"/>
</dbReference>
<dbReference type="PANTHER" id="PTHR44936:SF9">
    <property type="entry name" value="SENSOR PROTEIN CREC"/>
    <property type="match status" value="1"/>
</dbReference>
<dbReference type="PRINTS" id="PR00344">
    <property type="entry name" value="BCTRLSENSOR"/>
</dbReference>
<dbReference type="EMBL" id="BAABFX010000029">
    <property type="protein sequence ID" value="GAA4398051.1"/>
    <property type="molecule type" value="Genomic_DNA"/>
</dbReference>
<dbReference type="InterPro" id="IPR036890">
    <property type="entry name" value="HATPase_C_sf"/>
</dbReference>
<dbReference type="InterPro" id="IPR050980">
    <property type="entry name" value="2C_sensor_his_kinase"/>
</dbReference>
<evidence type="ECO:0000256" key="3">
    <source>
        <dbReference type="ARBA" id="ARBA00012438"/>
    </source>
</evidence>
<evidence type="ECO:0000256" key="4">
    <source>
        <dbReference type="ARBA" id="ARBA00022475"/>
    </source>
</evidence>
<comment type="catalytic activity">
    <reaction evidence="1">
        <text>ATP + protein L-histidine = ADP + protein N-phospho-L-histidine.</text>
        <dbReference type="EC" id="2.7.13.3"/>
    </reaction>
</comment>
<feature type="transmembrane region" description="Helical" evidence="10">
    <location>
        <begin position="12"/>
        <end position="30"/>
    </location>
</feature>
<dbReference type="RefSeq" id="WP_246196992.1">
    <property type="nucleotide sequence ID" value="NZ_BAABFX010000029.1"/>
</dbReference>
<evidence type="ECO:0000256" key="9">
    <source>
        <dbReference type="ARBA" id="ARBA00023026"/>
    </source>
</evidence>
<dbReference type="SMART" id="SM00387">
    <property type="entry name" value="HATPase_c"/>
    <property type="match status" value="1"/>
</dbReference>
<evidence type="ECO:0000313" key="12">
    <source>
        <dbReference type="EMBL" id="GAA4398051.1"/>
    </source>
</evidence>
<dbReference type="InterPro" id="IPR005467">
    <property type="entry name" value="His_kinase_dom"/>
</dbReference>
<organism evidence="12 13">
    <name type="scientific">Ornithinibacter aureus</name>
    <dbReference type="NCBI Taxonomy" id="622664"/>
    <lineage>
        <taxon>Bacteria</taxon>
        <taxon>Bacillati</taxon>
        <taxon>Actinomycetota</taxon>
        <taxon>Actinomycetes</taxon>
        <taxon>Micrococcales</taxon>
        <taxon>Intrasporangiaceae</taxon>
        <taxon>Ornithinibacter</taxon>
    </lineage>
</organism>
<evidence type="ECO:0000256" key="1">
    <source>
        <dbReference type="ARBA" id="ARBA00000085"/>
    </source>
</evidence>
<keyword evidence="6" id="KW-0808">Transferase</keyword>
<evidence type="ECO:0000256" key="8">
    <source>
        <dbReference type="ARBA" id="ARBA00023012"/>
    </source>
</evidence>
<evidence type="ECO:0000256" key="5">
    <source>
        <dbReference type="ARBA" id="ARBA00022553"/>
    </source>
</evidence>
<dbReference type="Proteomes" id="UP001500390">
    <property type="component" value="Unassembled WGS sequence"/>
</dbReference>
<evidence type="ECO:0000256" key="7">
    <source>
        <dbReference type="ARBA" id="ARBA00022777"/>
    </source>
</evidence>